<evidence type="ECO:0000256" key="1">
    <source>
        <dbReference type="ARBA" id="ARBA00005061"/>
    </source>
</evidence>
<evidence type="ECO:0000256" key="9">
    <source>
        <dbReference type="ARBA" id="ARBA00039149"/>
    </source>
</evidence>
<dbReference type="PANTHER" id="PTHR42914">
    <property type="entry name" value="7-CYANO-7-DEAZAGUANINE SYNTHASE"/>
    <property type="match status" value="1"/>
</dbReference>
<dbReference type="EMBL" id="ATFP01000020">
    <property type="protein sequence ID" value="EPH20610.1"/>
    <property type="molecule type" value="Genomic_DNA"/>
</dbReference>
<dbReference type="AlphaFoldDB" id="S3ZIQ4"/>
<dbReference type="HOGENOM" id="CLU_1188039_0_0_10"/>
<sequence>MQKSSYEKKILLYSGGMDSWLIDKIWKPDVKLYVDMGTKYSQEEIKRLPADVVVEKLDLSKWEREDKIIPLRNMYLIGIATNYGNEICLGATAGDRVLDKSPVFADIYEQLLDYLYQKQHWTEERKIKINLDFKRYTKAELVRAFVAQGGDMDEAFASSFSCYTPEHGKECWSCKPCFRKFIAFALNGYPFTEDIIDRNVSYIRKEILPLIESGTYGRKQEEDEIMQVLSFYK</sequence>
<proteinExistence type="inferred from homology"/>
<evidence type="ECO:0000313" key="12">
    <source>
        <dbReference type="Proteomes" id="UP000014614"/>
    </source>
</evidence>
<dbReference type="GO" id="GO:0046872">
    <property type="term" value="F:metal ion binding"/>
    <property type="evidence" value="ECO:0007669"/>
    <property type="project" value="UniProtKB-KW"/>
</dbReference>
<evidence type="ECO:0000256" key="8">
    <source>
        <dbReference type="ARBA" id="ARBA00037993"/>
    </source>
</evidence>
<keyword evidence="2" id="KW-0436">Ligase</keyword>
<keyword evidence="3" id="KW-0479">Metal-binding</keyword>
<evidence type="ECO:0000256" key="6">
    <source>
        <dbReference type="ARBA" id="ARBA00022833"/>
    </source>
</evidence>
<dbReference type="PATRIC" id="fig|1073351.3.peg.1505"/>
<evidence type="ECO:0000256" key="7">
    <source>
        <dbReference type="ARBA" id="ARBA00022840"/>
    </source>
</evidence>
<dbReference type="PANTHER" id="PTHR42914:SF1">
    <property type="entry name" value="7-CYANO-7-DEAZAGUANINE SYNTHASE"/>
    <property type="match status" value="1"/>
</dbReference>
<dbReference type="GO" id="GO:0016874">
    <property type="term" value="F:ligase activity"/>
    <property type="evidence" value="ECO:0007669"/>
    <property type="project" value="UniProtKB-KW"/>
</dbReference>
<dbReference type="SUPFAM" id="SSF52402">
    <property type="entry name" value="Adenine nucleotide alpha hydrolases-like"/>
    <property type="match status" value="1"/>
</dbReference>
<dbReference type="EC" id="6.3.4.20" evidence="9"/>
<protein>
    <recommendedName>
        <fullName evidence="9">7-cyano-7-deazaguanine synthase</fullName>
        <ecNumber evidence="9">6.3.4.20</ecNumber>
    </recommendedName>
</protein>
<comment type="pathway">
    <text evidence="1">Purine metabolism; 7-cyano-7-deazaguanine biosynthesis.</text>
</comment>
<organism evidence="11 12">
    <name type="scientific">Bacteroides stercoris CC31F</name>
    <dbReference type="NCBI Taxonomy" id="1073351"/>
    <lineage>
        <taxon>Bacteria</taxon>
        <taxon>Pseudomonadati</taxon>
        <taxon>Bacteroidota</taxon>
        <taxon>Bacteroidia</taxon>
        <taxon>Bacteroidales</taxon>
        <taxon>Bacteroidaceae</taxon>
        <taxon>Bacteroides</taxon>
    </lineage>
</organism>
<keyword evidence="7" id="KW-0067">ATP-binding</keyword>
<dbReference type="Proteomes" id="UP000014614">
    <property type="component" value="Unassembled WGS sequence"/>
</dbReference>
<dbReference type="GO" id="GO:0008616">
    <property type="term" value="P:tRNA queuosine(34) biosynthetic process"/>
    <property type="evidence" value="ECO:0007669"/>
    <property type="project" value="UniProtKB-KW"/>
</dbReference>
<evidence type="ECO:0000256" key="10">
    <source>
        <dbReference type="ARBA" id="ARBA00047890"/>
    </source>
</evidence>
<comment type="catalytic activity">
    <reaction evidence="10">
        <text>7-carboxy-7-carbaguanine + NH4(+) + 2 ATP = 7-cyano-7-carbaguanine + 2 AMP + 2 diphosphate + 2 H(+)</text>
        <dbReference type="Rhea" id="RHEA:27982"/>
        <dbReference type="ChEBI" id="CHEBI:15378"/>
        <dbReference type="ChEBI" id="CHEBI:28938"/>
        <dbReference type="ChEBI" id="CHEBI:30616"/>
        <dbReference type="ChEBI" id="CHEBI:33019"/>
        <dbReference type="ChEBI" id="CHEBI:45075"/>
        <dbReference type="ChEBI" id="CHEBI:61036"/>
        <dbReference type="ChEBI" id="CHEBI:456215"/>
        <dbReference type="EC" id="6.3.4.20"/>
    </reaction>
</comment>
<dbReference type="Pfam" id="PF06508">
    <property type="entry name" value="QueC"/>
    <property type="match status" value="1"/>
</dbReference>
<keyword evidence="4" id="KW-0547">Nucleotide-binding</keyword>
<evidence type="ECO:0000256" key="4">
    <source>
        <dbReference type="ARBA" id="ARBA00022741"/>
    </source>
</evidence>
<keyword evidence="6" id="KW-0862">Zinc</keyword>
<evidence type="ECO:0000256" key="5">
    <source>
        <dbReference type="ARBA" id="ARBA00022785"/>
    </source>
</evidence>
<dbReference type="InterPro" id="IPR018317">
    <property type="entry name" value="QueC"/>
</dbReference>
<keyword evidence="5" id="KW-0671">Queuosine biosynthesis</keyword>
<name>S3ZIQ4_BACSE</name>
<accession>S3ZIQ4</accession>
<dbReference type="OrthoDB" id="3633423at2"/>
<evidence type="ECO:0000256" key="2">
    <source>
        <dbReference type="ARBA" id="ARBA00022598"/>
    </source>
</evidence>
<comment type="similarity">
    <text evidence="8">Belongs to the QueC family.</text>
</comment>
<evidence type="ECO:0000313" key="11">
    <source>
        <dbReference type="EMBL" id="EPH20610.1"/>
    </source>
</evidence>
<gene>
    <name evidence="11" type="ORF">HMPREF1181_01500</name>
</gene>
<reference evidence="11 12" key="1">
    <citation type="submission" date="2013-05" db="EMBL/GenBank/DDBJ databases">
        <title>The Genome Sequence of Bacteroides stercoris CC31F.</title>
        <authorList>
            <consortium name="The Broad Institute Genomics Platform"/>
            <person name="Earl A."/>
            <person name="Ward D."/>
            <person name="Feldgarden M."/>
            <person name="Gevers D."/>
            <person name="Oliphant K."/>
            <person name="Allen-Vercoe E."/>
            <person name="Walker B."/>
            <person name="Young S."/>
            <person name="Zeng Q."/>
            <person name="Gargeya S."/>
            <person name="Fitzgerald M."/>
            <person name="Haas B."/>
            <person name="Abouelleil A."/>
            <person name="Allen A.W."/>
            <person name="Alvarado L."/>
            <person name="Arachchi H.M."/>
            <person name="Berlin A.M."/>
            <person name="Chapman S.B."/>
            <person name="Gainer-Dewar J."/>
            <person name="Goldberg J."/>
            <person name="Griggs A."/>
            <person name="Gujja S."/>
            <person name="Hansen M."/>
            <person name="Howarth C."/>
            <person name="Imamovic A."/>
            <person name="Ireland A."/>
            <person name="Larimer J."/>
            <person name="McCowan C."/>
            <person name="Murphy C."/>
            <person name="Pearson M."/>
            <person name="Poon T.W."/>
            <person name="Priest M."/>
            <person name="Roberts A."/>
            <person name="Saif S."/>
            <person name="Shea T."/>
            <person name="Sisk P."/>
            <person name="Sykes S."/>
            <person name="Wortman J."/>
            <person name="Nusbaum C."/>
            <person name="Birren B."/>
        </authorList>
    </citation>
    <scope>NUCLEOTIDE SEQUENCE [LARGE SCALE GENOMIC DNA]</scope>
    <source>
        <strain evidence="11 12">CC31F</strain>
    </source>
</reference>
<dbReference type="GO" id="GO:0005524">
    <property type="term" value="F:ATP binding"/>
    <property type="evidence" value="ECO:0007669"/>
    <property type="project" value="UniProtKB-KW"/>
</dbReference>
<dbReference type="InterPro" id="IPR014729">
    <property type="entry name" value="Rossmann-like_a/b/a_fold"/>
</dbReference>
<dbReference type="Gene3D" id="3.40.50.620">
    <property type="entry name" value="HUPs"/>
    <property type="match status" value="1"/>
</dbReference>
<comment type="caution">
    <text evidence="11">The sequence shown here is derived from an EMBL/GenBank/DDBJ whole genome shotgun (WGS) entry which is preliminary data.</text>
</comment>
<evidence type="ECO:0000256" key="3">
    <source>
        <dbReference type="ARBA" id="ARBA00022723"/>
    </source>
</evidence>